<dbReference type="RefSeq" id="WP_254758611.1">
    <property type="nucleotide sequence ID" value="NZ_JANCLT010000004.1"/>
</dbReference>
<reference evidence="1" key="1">
    <citation type="submission" date="2022-07" db="EMBL/GenBank/DDBJ databases">
        <authorList>
            <person name="Li W.-J."/>
            <person name="Deng Q.-Q."/>
        </authorList>
    </citation>
    <scope>NUCLEOTIDE SEQUENCE</scope>
    <source>
        <strain evidence="1">SYSU M60031</strain>
    </source>
</reference>
<sequence length="73" mass="8532">MFERMLEARVPEDAVVHVEEMTGGLVLSVEIDGKIIYTMAYDQETDSYAELYDRNDRRAQQVHEDLMGWTLLH</sequence>
<evidence type="ECO:0000313" key="1">
    <source>
        <dbReference type="EMBL" id="MCP8968690.1"/>
    </source>
</evidence>
<name>A0AA41X886_9BACI</name>
<dbReference type="EMBL" id="JANCLT010000004">
    <property type="protein sequence ID" value="MCP8968690.1"/>
    <property type="molecule type" value="Genomic_DNA"/>
</dbReference>
<organism evidence="1 2">
    <name type="scientific">Ectobacillus ponti</name>
    <dbReference type="NCBI Taxonomy" id="2961894"/>
    <lineage>
        <taxon>Bacteria</taxon>
        <taxon>Bacillati</taxon>
        <taxon>Bacillota</taxon>
        <taxon>Bacilli</taxon>
        <taxon>Bacillales</taxon>
        <taxon>Bacillaceae</taxon>
        <taxon>Ectobacillus</taxon>
    </lineage>
</organism>
<accession>A0AA41X886</accession>
<evidence type="ECO:0000313" key="2">
    <source>
        <dbReference type="Proteomes" id="UP001156102"/>
    </source>
</evidence>
<gene>
    <name evidence="1" type="ORF">NK662_09085</name>
</gene>
<keyword evidence="2" id="KW-1185">Reference proteome</keyword>
<protein>
    <submittedName>
        <fullName evidence="1">Uncharacterized protein</fullName>
    </submittedName>
</protein>
<proteinExistence type="predicted"/>
<dbReference type="AlphaFoldDB" id="A0AA41X886"/>
<dbReference type="Proteomes" id="UP001156102">
    <property type="component" value="Unassembled WGS sequence"/>
</dbReference>
<comment type="caution">
    <text evidence="1">The sequence shown here is derived from an EMBL/GenBank/DDBJ whole genome shotgun (WGS) entry which is preliminary data.</text>
</comment>